<name>A0A2U1MLG6_ARTAN</name>
<dbReference type="AlphaFoldDB" id="A0A2U1MLG6"/>
<gene>
    <name evidence="1" type="ORF">CTI12_AA367480</name>
</gene>
<dbReference type="Proteomes" id="UP000245207">
    <property type="component" value="Unassembled WGS sequence"/>
</dbReference>
<keyword evidence="2" id="KW-1185">Reference proteome</keyword>
<accession>A0A2U1MLG6</accession>
<sequence length="295" mass="33240">MILVEYVEALEEIINKYCEESRKTHESHSEWIRKFKGKTDLNLKKLDARRMNVEVKPYVPPIPFPGRLKVVRQEETSKDQLIKMEVRSLQDEEAIPHANEESTTIHNGIISNSSFIANDVASFPIQVAELINEEAQPLTSQPMLITPPEDGYVTPTTEPILVEPEKELGGQVIYTTLNNKEANEAWRPITQPQHGVFISTNPLVHLGKVSGEMKSRKTKCNRYSTADLANHGGIQSLERCQLKDVVSPIRGKLDFTVKNGYNSSMGRGQLLCLGRVLSKHNNLLFMDESMTSIDS</sequence>
<evidence type="ECO:0000313" key="1">
    <source>
        <dbReference type="EMBL" id="PWA62052.1"/>
    </source>
</evidence>
<dbReference type="EMBL" id="PKPP01004955">
    <property type="protein sequence ID" value="PWA62052.1"/>
    <property type="molecule type" value="Genomic_DNA"/>
</dbReference>
<dbReference type="STRING" id="35608.A0A2U1MLG6"/>
<comment type="caution">
    <text evidence="1">The sequence shown here is derived from an EMBL/GenBank/DDBJ whole genome shotgun (WGS) entry which is preliminary data.</text>
</comment>
<dbReference type="SUPFAM" id="SSF52540">
    <property type="entry name" value="P-loop containing nucleoside triphosphate hydrolases"/>
    <property type="match status" value="1"/>
</dbReference>
<protein>
    <submittedName>
        <fullName evidence="1">ABC transporter C family member 14</fullName>
    </submittedName>
</protein>
<reference evidence="1 2" key="1">
    <citation type="journal article" date="2018" name="Mol. Plant">
        <title>The genome of Artemisia annua provides insight into the evolution of Asteraceae family and artemisinin biosynthesis.</title>
        <authorList>
            <person name="Shen Q."/>
            <person name="Zhang L."/>
            <person name="Liao Z."/>
            <person name="Wang S."/>
            <person name="Yan T."/>
            <person name="Shi P."/>
            <person name="Liu M."/>
            <person name="Fu X."/>
            <person name="Pan Q."/>
            <person name="Wang Y."/>
            <person name="Lv Z."/>
            <person name="Lu X."/>
            <person name="Zhang F."/>
            <person name="Jiang W."/>
            <person name="Ma Y."/>
            <person name="Chen M."/>
            <person name="Hao X."/>
            <person name="Li L."/>
            <person name="Tang Y."/>
            <person name="Lv G."/>
            <person name="Zhou Y."/>
            <person name="Sun X."/>
            <person name="Brodelius P.E."/>
            <person name="Rose J.K.C."/>
            <person name="Tang K."/>
        </authorList>
    </citation>
    <scope>NUCLEOTIDE SEQUENCE [LARGE SCALE GENOMIC DNA]</scope>
    <source>
        <strain evidence="2">cv. Huhao1</strain>
        <tissue evidence="1">Leaf</tissue>
    </source>
</reference>
<organism evidence="1 2">
    <name type="scientific">Artemisia annua</name>
    <name type="common">Sweet wormwood</name>
    <dbReference type="NCBI Taxonomy" id="35608"/>
    <lineage>
        <taxon>Eukaryota</taxon>
        <taxon>Viridiplantae</taxon>
        <taxon>Streptophyta</taxon>
        <taxon>Embryophyta</taxon>
        <taxon>Tracheophyta</taxon>
        <taxon>Spermatophyta</taxon>
        <taxon>Magnoliopsida</taxon>
        <taxon>eudicotyledons</taxon>
        <taxon>Gunneridae</taxon>
        <taxon>Pentapetalae</taxon>
        <taxon>asterids</taxon>
        <taxon>campanulids</taxon>
        <taxon>Asterales</taxon>
        <taxon>Asteraceae</taxon>
        <taxon>Asteroideae</taxon>
        <taxon>Anthemideae</taxon>
        <taxon>Artemisiinae</taxon>
        <taxon>Artemisia</taxon>
    </lineage>
</organism>
<dbReference type="InterPro" id="IPR027417">
    <property type="entry name" value="P-loop_NTPase"/>
</dbReference>
<dbReference type="Gene3D" id="3.40.50.300">
    <property type="entry name" value="P-loop containing nucleotide triphosphate hydrolases"/>
    <property type="match status" value="1"/>
</dbReference>
<proteinExistence type="predicted"/>
<evidence type="ECO:0000313" key="2">
    <source>
        <dbReference type="Proteomes" id="UP000245207"/>
    </source>
</evidence>